<dbReference type="SUPFAM" id="SSF54373">
    <property type="entry name" value="FAD-linked reductases, C-terminal domain"/>
    <property type="match status" value="1"/>
</dbReference>
<accession>A0A2S2CW91</accession>
<evidence type="ECO:0000313" key="4">
    <source>
        <dbReference type="Proteomes" id="UP000245629"/>
    </source>
</evidence>
<evidence type="ECO:0000313" key="3">
    <source>
        <dbReference type="EMBL" id="AWK88739.1"/>
    </source>
</evidence>
<dbReference type="GO" id="GO:0016491">
    <property type="term" value="F:oxidoreductase activity"/>
    <property type="evidence" value="ECO:0007669"/>
    <property type="project" value="UniProtKB-KW"/>
</dbReference>
<dbReference type="RefSeq" id="WP_109331339.1">
    <property type="nucleotide sequence ID" value="NZ_CP029356.1"/>
</dbReference>
<evidence type="ECO:0000256" key="1">
    <source>
        <dbReference type="ARBA" id="ARBA00023002"/>
    </source>
</evidence>
<keyword evidence="3" id="KW-0614">Plasmid</keyword>
<feature type="domain" description="FAD dependent oxidoreductase" evidence="2">
    <location>
        <begin position="2"/>
        <end position="398"/>
    </location>
</feature>
<dbReference type="PANTHER" id="PTHR13847">
    <property type="entry name" value="SARCOSINE DEHYDROGENASE-RELATED"/>
    <property type="match status" value="1"/>
</dbReference>
<evidence type="ECO:0000259" key="2">
    <source>
        <dbReference type="Pfam" id="PF01266"/>
    </source>
</evidence>
<dbReference type="OrthoDB" id="9805337at2"/>
<dbReference type="InterPro" id="IPR006076">
    <property type="entry name" value="FAD-dep_OxRdtase"/>
</dbReference>
<gene>
    <name evidence="3" type="ORF">DEW08_21880</name>
</gene>
<proteinExistence type="predicted"/>
<dbReference type="InterPro" id="IPR036188">
    <property type="entry name" value="FAD/NAD-bd_sf"/>
</dbReference>
<reference evidence="4" key="1">
    <citation type="submission" date="2018-05" db="EMBL/GenBank/DDBJ databases">
        <title>Azospirillum thermophila sp. nov., a novel isolated from hot spring.</title>
        <authorList>
            <person name="Zhao Z."/>
        </authorList>
    </citation>
    <scope>NUCLEOTIDE SEQUENCE [LARGE SCALE GENOMIC DNA]</scope>
    <source>
        <strain evidence="4">CFH 70021</strain>
        <plasmid evidence="4">unnamed1</plasmid>
    </source>
</reference>
<dbReference type="AlphaFoldDB" id="A0A2S2CW91"/>
<dbReference type="Gene3D" id="3.30.9.10">
    <property type="entry name" value="D-Amino Acid Oxidase, subunit A, domain 2"/>
    <property type="match status" value="1"/>
</dbReference>
<protein>
    <submittedName>
        <fullName evidence="3">D-amino acid dehydrogenase small subunit</fullName>
    </submittedName>
</protein>
<dbReference type="GO" id="GO:0005737">
    <property type="term" value="C:cytoplasm"/>
    <property type="evidence" value="ECO:0007669"/>
    <property type="project" value="TreeGrafter"/>
</dbReference>
<dbReference type="Gene3D" id="3.50.50.60">
    <property type="entry name" value="FAD/NAD(P)-binding domain"/>
    <property type="match status" value="2"/>
</dbReference>
<keyword evidence="1" id="KW-0560">Oxidoreductase</keyword>
<dbReference type="EMBL" id="CP029356">
    <property type="protein sequence ID" value="AWK88739.1"/>
    <property type="molecule type" value="Genomic_DNA"/>
</dbReference>
<dbReference type="Pfam" id="PF01266">
    <property type="entry name" value="DAO"/>
    <property type="match status" value="1"/>
</dbReference>
<dbReference type="PANTHER" id="PTHR13847:SF289">
    <property type="entry name" value="GLYCINE OXIDASE"/>
    <property type="match status" value="1"/>
</dbReference>
<keyword evidence="4" id="KW-1185">Reference proteome</keyword>
<dbReference type="NCBIfam" id="NF001933">
    <property type="entry name" value="PRK00711.1"/>
    <property type="match status" value="1"/>
</dbReference>
<organism evidence="3 4">
    <name type="scientific">Azospirillum thermophilum</name>
    <dbReference type="NCBI Taxonomy" id="2202148"/>
    <lineage>
        <taxon>Bacteria</taxon>
        <taxon>Pseudomonadati</taxon>
        <taxon>Pseudomonadota</taxon>
        <taxon>Alphaproteobacteria</taxon>
        <taxon>Rhodospirillales</taxon>
        <taxon>Azospirillaceae</taxon>
        <taxon>Azospirillum</taxon>
    </lineage>
</organism>
<geneLocation type="plasmid" evidence="3 4">
    <name>unnamed1</name>
</geneLocation>
<dbReference type="Proteomes" id="UP000245629">
    <property type="component" value="Plasmid unnamed1"/>
</dbReference>
<dbReference type="SUPFAM" id="SSF51905">
    <property type="entry name" value="FAD/NAD(P)-binding domain"/>
    <property type="match status" value="1"/>
</dbReference>
<name>A0A2S2CW91_9PROT</name>
<sequence>MRVVVIGAGIAGTSTAYYLARDGHEVTVVDRHGAAAQETSFANGAQLSYSYVAPFAGPDVPAKLPFWLLNPSAPARFSPSADPAQWRWVLSFLMACTREASDRTTRDLLSLSFLSRSLMAAFLAEEPDVAFDHAPTGKLIVHSDAAGFESAKRQMDYQASLGCEQEALDRAACLTLEPALAALGERIVGGIFTRSEATADCRKLCEGLAAAVLRQGGRFRYNADVTGFVRQGERITAVRTSQGEIPADAVVVAAGTDINALLRPLGFTLPIHALKGYSVTAPMRPGVTPLKISVTDFANKIVYAPLGGTIRAAGFADISADPEPSPSRVRQLRRQAMDGFGALADFSGAEVWCGRRPATPTGRPLLGRSPVANLHLCAGLGGLGFTLGFGAGRLIADLLVERPAAIPMDGFRLAA</sequence>
<dbReference type="KEGG" id="azz:DEW08_21880"/>